<keyword evidence="2" id="KW-0805">Transcription regulation</keyword>
<keyword evidence="7" id="KW-1185">Reference proteome</keyword>
<dbReference type="SMART" id="SM00342">
    <property type="entry name" value="HTH_ARAC"/>
    <property type="match status" value="1"/>
</dbReference>
<evidence type="ECO:0000256" key="4">
    <source>
        <dbReference type="ARBA" id="ARBA00023163"/>
    </source>
</evidence>
<dbReference type="FunFam" id="1.10.10.60:FF:000132">
    <property type="entry name" value="AraC family transcriptional regulator"/>
    <property type="match status" value="1"/>
</dbReference>
<dbReference type="Proteomes" id="UP000006844">
    <property type="component" value="Chromosome"/>
</dbReference>
<dbReference type="Gene3D" id="2.60.120.10">
    <property type="entry name" value="Jelly Rolls"/>
    <property type="match status" value="1"/>
</dbReference>
<dbReference type="GO" id="GO:0003700">
    <property type="term" value="F:DNA-binding transcription factor activity"/>
    <property type="evidence" value="ECO:0007669"/>
    <property type="project" value="InterPro"/>
</dbReference>
<dbReference type="EMBL" id="CP002467">
    <property type="protein sequence ID" value="ADV83670.1"/>
    <property type="molecule type" value="Genomic_DNA"/>
</dbReference>
<dbReference type="InterPro" id="IPR003313">
    <property type="entry name" value="AraC-bd"/>
</dbReference>
<dbReference type="KEGG" id="tsa:AciPR4_2909"/>
<dbReference type="InterPro" id="IPR009057">
    <property type="entry name" value="Homeodomain-like_sf"/>
</dbReference>
<protein>
    <submittedName>
        <fullName evidence="6">Transcriptional regulator, AraC family</fullName>
    </submittedName>
</protein>
<keyword evidence="1" id="KW-0678">Repressor</keyword>
<dbReference type="SUPFAM" id="SSF46689">
    <property type="entry name" value="Homeodomain-like"/>
    <property type="match status" value="1"/>
</dbReference>
<keyword evidence="4" id="KW-0804">Transcription</keyword>
<dbReference type="eggNOG" id="COG2207">
    <property type="taxonomic scope" value="Bacteria"/>
</dbReference>
<organism evidence="6 7">
    <name type="scientific">Terriglobus saanensis (strain ATCC BAA-1853 / DSM 23119 / SP1PR4)</name>
    <dbReference type="NCBI Taxonomy" id="401053"/>
    <lineage>
        <taxon>Bacteria</taxon>
        <taxon>Pseudomonadati</taxon>
        <taxon>Acidobacteriota</taxon>
        <taxon>Terriglobia</taxon>
        <taxon>Terriglobales</taxon>
        <taxon>Acidobacteriaceae</taxon>
        <taxon>Terriglobus</taxon>
    </lineage>
</organism>
<dbReference type="OrthoDB" id="2039152at2"/>
<reference evidence="6 7" key="1">
    <citation type="journal article" date="2012" name="Stand. Genomic Sci.">
        <title>Complete genome sequence of Terriglobus saanensis type strain SP1PR4(T), an Acidobacteria from tundra soil.</title>
        <authorList>
            <person name="Rawat S.R."/>
            <person name="Mannisto M.K."/>
            <person name="Starovoytov V."/>
            <person name="Goodwin L."/>
            <person name="Nolan M."/>
            <person name="Hauser L."/>
            <person name="Land M."/>
            <person name="Davenport K.W."/>
            <person name="Woyke T."/>
            <person name="Haggblom M.M."/>
        </authorList>
    </citation>
    <scope>NUCLEOTIDE SEQUENCE</scope>
    <source>
        <strain evidence="7">ATCC BAA-1853 / DSM 23119 / SP1PR4</strain>
    </source>
</reference>
<dbReference type="STRING" id="401053.AciPR4_2909"/>
<dbReference type="Pfam" id="PF02311">
    <property type="entry name" value="AraC_binding"/>
    <property type="match status" value="1"/>
</dbReference>
<dbReference type="InterPro" id="IPR018060">
    <property type="entry name" value="HTH_AraC"/>
</dbReference>
<dbReference type="PANTHER" id="PTHR11019:SF159">
    <property type="entry name" value="TRANSCRIPTIONAL REGULATOR-RELATED"/>
    <property type="match status" value="1"/>
</dbReference>
<dbReference type="Gene3D" id="1.10.10.60">
    <property type="entry name" value="Homeodomain-like"/>
    <property type="match status" value="1"/>
</dbReference>
<keyword evidence="3" id="KW-0238">DNA-binding</keyword>
<dbReference type="PANTHER" id="PTHR11019">
    <property type="entry name" value="HTH-TYPE TRANSCRIPTIONAL REGULATOR NIMR"/>
    <property type="match status" value="1"/>
</dbReference>
<dbReference type="AlphaFoldDB" id="E8V4C1"/>
<evidence type="ECO:0000256" key="1">
    <source>
        <dbReference type="ARBA" id="ARBA00022491"/>
    </source>
</evidence>
<evidence type="ECO:0000313" key="7">
    <source>
        <dbReference type="Proteomes" id="UP000006844"/>
    </source>
</evidence>
<sequence>MAKRRSPHFVSLKHVPRSLAAIAHSSLAGAKGPWHTHDRAQFIYAASGSMKVNTDLGCWIIPPQRAVWMPADYPHQVTMIGAVELRTVYIREDLCPSPAPNVPRMLGVSAFLRELVLRLMEMPVEYDESGQDGQIVKTFSGEIDWTPLHPVSLPPLHDQRLRVVEAALTKNAGSTRTLEDWATRLDCSPRTLARLFLKETGLSFHTWRDQIRTFAALPMMANDRPLSEIADELGYETAWAFTAMFKRVTGQLPSRYFSSH</sequence>
<dbReference type="Pfam" id="PF12833">
    <property type="entry name" value="HTH_18"/>
    <property type="match status" value="1"/>
</dbReference>
<accession>E8V4C1</accession>
<dbReference type="RefSeq" id="WP_013569402.1">
    <property type="nucleotide sequence ID" value="NC_014963.1"/>
</dbReference>
<dbReference type="SUPFAM" id="SSF51182">
    <property type="entry name" value="RmlC-like cupins"/>
    <property type="match status" value="1"/>
</dbReference>
<gene>
    <name evidence="6" type="ordered locus">AciPR4_2909</name>
</gene>
<evidence type="ECO:0000313" key="6">
    <source>
        <dbReference type="EMBL" id="ADV83670.1"/>
    </source>
</evidence>
<evidence type="ECO:0000256" key="2">
    <source>
        <dbReference type="ARBA" id="ARBA00023015"/>
    </source>
</evidence>
<dbReference type="GO" id="GO:0043565">
    <property type="term" value="F:sequence-specific DNA binding"/>
    <property type="evidence" value="ECO:0007669"/>
    <property type="project" value="InterPro"/>
</dbReference>
<proteinExistence type="predicted"/>
<evidence type="ECO:0000259" key="5">
    <source>
        <dbReference type="PROSITE" id="PS01124"/>
    </source>
</evidence>
<dbReference type="InterPro" id="IPR011051">
    <property type="entry name" value="RmlC_Cupin_sf"/>
</dbReference>
<dbReference type="CDD" id="cd06124">
    <property type="entry name" value="cupin_NimR-like_N"/>
    <property type="match status" value="1"/>
</dbReference>
<evidence type="ECO:0000256" key="3">
    <source>
        <dbReference type="ARBA" id="ARBA00023125"/>
    </source>
</evidence>
<dbReference type="InterPro" id="IPR014710">
    <property type="entry name" value="RmlC-like_jellyroll"/>
</dbReference>
<feature type="domain" description="HTH araC/xylS-type" evidence="5">
    <location>
        <begin position="158"/>
        <end position="259"/>
    </location>
</feature>
<dbReference type="HOGENOM" id="CLU_000445_87_4_0"/>
<name>E8V4C1_TERSS</name>
<dbReference type="PROSITE" id="PS01124">
    <property type="entry name" value="HTH_ARAC_FAMILY_2"/>
    <property type="match status" value="1"/>
</dbReference>